<dbReference type="AlphaFoldDB" id="A0A926VA34"/>
<name>A0A926VA34_9CYAN</name>
<evidence type="ECO:0000313" key="2">
    <source>
        <dbReference type="Proteomes" id="UP000641646"/>
    </source>
</evidence>
<protein>
    <submittedName>
        <fullName evidence="1">Uncharacterized protein</fullName>
    </submittedName>
</protein>
<dbReference type="EMBL" id="JACJPW010000004">
    <property type="protein sequence ID" value="MBD2180002.1"/>
    <property type="molecule type" value="Genomic_DNA"/>
</dbReference>
<sequence>MELKFDASGKILDFLTLLKMEEAKENSDIFDPIIWQDLNQLADDLDAVNTADKIALTILRWCSKYPQINETLNKTNWSKFRIDMDDEKDGEIPPPDPTSEAEVIENKYEIQRIIKSQQPTTPQNNPQP</sequence>
<proteinExistence type="predicted"/>
<reference evidence="1" key="1">
    <citation type="journal article" date="2015" name="ISME J.">
        <title>Draft Genome Sequence of Streptomyces incarnatus NRRL8089, which Produces the Nucleoside Antibiotic Sinefungin.</title>
        <authorList>
            <person name="Oshima K."/>
            <person name="Hattori M."/>
            <person name="Shimizu H."/>
            <person name="Fukuda K."/>
            <person name="Nemoto M."/>
            <person name="Inagaki K."/>
            <person name="Tamura T."/>
        </authorList>
    </citation>
    <scope>NUCLEOTIDE SEQUENCE</scope>
    <source>
        <strain evidence="1">FACHB-1375</strain>
    </source>
</reference>
<dbReference type="RefSeq" id="WP_190461762.1">
    <property type="nucleotide sequence ID" value="NZ_JACJPW010000004.1"/>
</dbReference>
<evidence type="ECO:0000313" key="1">
    <source>
        <dbReference type="EMBL" id="MBD2180002.1"/>
    </source>
</evidence>
<reference evidence="1" key="2">
    <citation type="submission" date="2020-08" db="EMBL/GenBank/DDBJ databases">
        <authorList>
            <person name="Chen M."/>
            <person name="Teng W."/>
            <person name="Zhao L."/>
            <person name="Hu C."/>
            <person name="Zhou Y."/>
            <person name="Han B."/>
            <person name="Song L."/>
            <person name="Shu W."/>
        </authorList>
    </citation>
    <scope>NUCLEOTIDE SEQUENCE</scope>
    <source>
        <strain evidence="1">FACHB-1375</strain>
    </source>
</reference>
<organism evidence="1 2">
    <name type="scientific">Aerosakkonema funiforme FACHB-1375</name>
    <dbReference type="NCBI Taxonomy" id="2949571"/>
    <lineage>
        <taxon>Bacteria</taxon>
        <taxon>Bacillati</taxon>
        <taxon>Cyanobacteriota</taxon>
        <taxon>Cyanophyceae</taxon>
        <taxon>Oscillatoriophycideae</taxon>
        <taxon>Aerosakkonematales</taxon>
        <taxon>Aerosakkonemataceae</taxon>
        <taxon>Aerosakkonema</taxon>
    </lineage>
</organism>
<dbReference type="Proteomes" id="UP000641646">
    <property type="component" value="Unassembled WGS sequence"/>
</dbReference>
<comment type="caution">
    <text evidence="1">The sequence shown here is derived from an EMBL/GenBank/DDBJ whole genome shotgun (WGS) entry which is preliminary data.</text>
</comment>
<gene>
    <name evidence="1" type="ORF">H6G03_02550</name>
</gene>
<accession>A0A926VA34</accession>
<keyword evidence="2" id="KW-1185">Reference proteome</keyword>